<keyword evidence="20" id="KW-1185">Reference proteome</keyword>
<gene>
    <name evidence="19" type="primary">FEN1</name>
    <name evidence="15" type="synonym">Fen1</name>
    <name evidence="19" type="ORF">CEXT_446991</name>
</gene>
<dbReference type="InterPro" id="IPR008918">
    <property type="entry name" value="HhH2"/>
</dbReference>
<dbReference type="InterPro" id="IPR006086">
    <property type="entry name" value="XPG-I_dom"/>
</dbReference>
<evidence type="ECO:0000256" key="13">
    <source>
        <dbReference type="ARBA" id="ARBA00023242"/>
    </source>
</evidence>
<feature type="domain" description="UBC core" evidence="17">
    <location>
        <begin position="645"/>
        <end position="766"/>
    </location>
</feature>
<dbReference type="InterPro" id="IPR019974">
    <property type="entry name" value="XPG_CS"/>
</dbReference>
<keyword evidence="9 15" id="KW-0269">Exonuclease</keyword>
<evidence type="ECO:0000256" key="3">
    <source>
        <dbReference type="ARBA" id="ARBA00022705"/>
    </source>
</evidence>
<name>A0AAV4S6L2_CAEEX</name>
<dbReference type="CDD" id="cd09917">
    <property type="entry name" value="F-box_SF"/>
    <property type="match status" value="1"/>
</dbReference>
<dbReference type="CDD" id="cd09867">
    <property type="entry name" value="PIN_FEN1"/>
    <property type="match status" value="1"/>
</dbReference>
<proteinExistence type="inferred from homology"/>
<keyword evidence="7 15" id="KW-0227">DNA damage</keyword>
<dbReference type="PROSITE" id="PS50127">
    <property type="entry name" value="UBC_2"/>
    <property type="match status" value="1"/>
</dbReference>
<evidence type="ECO:0000259" key="17">
    <source>
        <dbReference type="PROSITE" id="PS50127"/>
    </source>
</evidence>
<evidence type="ECO:0000313" key="19">
    <source>
        <dbReference type="EMBL" id="GIY29290.1"/>
    </source>
</evidence>
<dbReference type="InterPro" id="IPR016135">
    <property type="entry name" value="UBQ-conjugating_enzyme/RWD"/>
</dbReference>
<dbReference type="GO" id="GO:0004523">
    <property type="term" value="F:RNA-DNA hybrid ribonuclease activity"/>
    <property type="evidence" value="ECO:0007669"/>
    <property type="project" value="TreeGrafter"/>
</dbReference>
<keyword evidence="3 15" id="KW-0235">DNA replication</keyword>
<dbReference type="EC" id="3.1.-.-" evidence="15"/>
<dbReference type="PROSITE" id="PS50181">
    <property type="entry name" value="FBOX"/>
    <property type="match status" value="1"/>
</dbReference>
<evidence type="ECO:0000256" key="11">
    <source>
        <dbReference type="ARBA" id="ARBA00023128"/>
    </source>
</evidence>
<reference evidence="19 20" key="1">
    <citation type="submission" date="2021-06" db="EMBL/GenBank/DDBJ databases">
        <title>Caerostris extrusa draft genome.</title>
        <authorList>
            <person name="Kono N."/>
            <person name="Arakawa K."/>
        </authorList>
    </citation>
    <scope>NUCLEOTIDE SEQUENCE [LARGE SCALE GENOMIC DNA]</scope>
</reference>
<accession>A0AAV4S6L2</accession>
<evidence type="ECO:0000256" key="14">
    <source>
        <dbReference type="ARBA" id="ARBA00034726"/>
    </source>
</evidence>
<organism evidence="19 20">
    <name type="scientific">Caerostris extrusa</name>
    <name type="common">Bark spider</name>
    <name type="synonym">Caerostris bankana</name>
    <dbReference type="NCBI Taxonomy" id="172846"/>
    <lineage>
        <taxon>Eukaryota</taxon>
        <taxon>Metazoa</taxon>
        <taxon>Ecdysozoa</taxon>
        <taxon>Arthropoda</taxon>
        <taxon>Chelicerata</taxon>
        <taxon>Arachnida</taxon>
        <taxon>Araneae</taxon>
        <taxon>Araneomorphae</taxon>
        <taxon>Entelegynae</taxon>
        <taxon>Araneoidea</taxon>
        <taxon>Araneidae</taxon>
        <taxon>Caerostris</taxon>
    </lineage>
</organism>
<dbReference type="FunFam" id="1.10.150.20:FF:000009">
    <property type="entry name" value="Flap endonuclease 1"/>
    <property type="match status" value="1"/>
</dbReference>
<evidence type="ECO:0000256" key="10">
    <source>
        <dbReference type="ARBA" id="ARBA00022842"/>
    </source>
</evidence>
<keyword evidence="12 15" id="KW-0234">DNA repair</keyword>
<dbReference type="GO" id="GO:0003677">
    <property type="term" value="F:DNA binding"/>
    <property type="evidence" value="ECO:0007669"/>
    <property type="project" value="UniProtKB-UniRule"/>
</dbReference>
<comment type="caution">
    <text evidence="19">The sequence shown here is derived from an EMBL/GenBank/DDBJ whole genome shotgun (WGS) entry which is preliminary data.</text>
</comment>
<dbReference type="GO" id="GO:0030145">
    <property type="term" value="F:manganese ion binding"/>
    <property type="evidence" value="ECO:0007669"/>
    <property type="project" value="TreeGrafter"/>
</dbReference>
<keyword evidence="11 15" id="KW-0496">Mitochondrion</keyword>
<dbReference type="InterPro" id="IPR023426">
    <property type="entry name" value="Flap_endonuc"/>
</dbReference>
<evidence type="ECO:0000256" key="2">
    <source>
        <dbReference type="ARBA" id="ARBA00022553"/>
    </source>
</evidence>
<keyword evidence="8 15" id="KW-0378">Hydrolase</keyword>
<dbReference type="SUPFAM" id="SSF81383">
    <property type="entry name" value="F-box domain"/>
    <property type="match status" value="1"/>
</dbReference>
<dbReference type="CDD" id="cd23826">
    <property type="entry name" value="UEV_Morgue-like"/>
    <property type="match status" value="1"/>
</dbReference>
<dbReference type="PROSITE" id="PS00842">
    <property type="entry name" value="XPG_2"/>
    <property type="match status" value="1"/>
</dbReference>
<evidence type="ECO:0000256" key="1">
    <source>
        <dbReference type="ARBA" id="ARBA00004173"/>
    </source>
</evidence>
<comment type="similarity">
    <text evidence="14 15">Belongs to the XPG/RAD2 endonuclease family. FEN1 subfamily.</text>
</comment>
<evidence type="ECO:0000256" key="8">
    <source>
        <dbReference type="ARBA" id="ARBA00022801"/>
    </source>
</evidence>
<dbReference type="InterPro" id="IPR006084">
    <property type="entry name" value="XPG/Rad2"/>
</dbReference>
<dbReference type="EMBL" id="BPLR01009049">
    <property type="protein sequence ID" value="GIY29290.1"/>
    <property type="molecule type" value="Genomic_DNA"/>
</dbReference>
<dbReference type="PROSITE" id="PS00841">
    <property type="entry name" value="XPG_1"/>
    <property type="match status" value="1"/>
</dbReference>
<dbReference type="Gene3D" id="3.10.110.10">
    <property type="entry name" value="Ubiquitin Conjugating Enzyme"/>
    <property type="match status" value="1"/>
</dbReference>
<dbReference type="GO" id="GO:0008409">
    <property type="term" value="F:5'-3' exonuclease activity"/>
    <property type="evidence" value="ECO:0007669"/>
    <property type="project" value="UniProtKB-UniRule"/>
</dbReference>
<feature type="region of interest" description="Disordered" evidence="16">
    <location>
        <begin position="337"/>
        <end position="371"/>
    </location>
</feature>
<protein>
    <recommendedName>
        <fullName evidence="15">Flap endonuclease 1</fullName>
        <shortName evidence="15">FEN-1</shortName>
        <ecNumber evidence="15">3.1.-.-</ecNumber>
    </recommendedName>
    <alternativeName>
        <fullName evidence="15">Flap structure-specific endonuclease 1</fullName>
    </alternativeName>
</protein>
<evidence type="ECO:0000256" key="5">
    <source>
        <dbReference type="ARBA" id="ARBA00022723"/>
    </source>
</evidence>
<dbReference type="PRINTS" id="PR00853">
    <property type="entry name" value="XPGRADSUPER"/>
</dbReference>
<evidence type="ECO:0000256" key="12">
    <source>
        <dbReference type="ARBA" id="ARBA00023204"/>
    </source>
</evidence>
<keyword evidence="13 15" id="KW-0539">Nucleus</keyword>
<comment type="subcellular location">
    <subcellularLocation>
        <location evidence="1 15">Mitochondrion</location>
    </subcellularLocation>
    <subcellularLocation>
        <location evidence="15">Nucleus</location>
        <location evidence="15">Nucleolus</location>
    </subcellularLocation>
    <subcellularLocation>
        <location evidence="15">Nucleus</location>
        <location evidence="15">Nucleoplasm</location>
    </subcellularLocation>
    <text evidence="15">Resides mostly in the nucleoli and relocalizes to the nucleoplasm upon DNA damage.</text>
</comment>
<keyword evidence="5 15" id="KW-0479">Metal-binding</keyword>
<dbReference type="Gene3D" id="1.10.150.20">
    <property type="entry name" value="5' to 3' exonuclease, C-terminal subdomain"/>
    <property type="match status" value="1"/>
</dbReference>
<evidence type="ECO:0000256" key="15">
    <source>
        <dbReference type="HAMAP-Rule" id="MF_03140"/>
    </source>
</evidence>
<dbReference type="InterPro" id="IPR000608">
    <property type="entry name" value="UBC"/>
</dbReference>
<dbReference type="HAMAP" id="MF_00614">
    <property type="entry name" value="Fen"/>
    <property type="match status" value="1"/>
</dbReference>
<dbReference type="GO" id="GO:0043137">
    <property type="term" value="P:DNA replication, removal of RNA primer"/>
    <property type="evidence" value="ECO:0007669"/>
    <property type="project" value="UniProtKB-UniRule"/>
</dbReference>
<comment type="cofactor">
    <cofactor evidence="15">
        <name>Mg(2+)</name>
        <dbReference type="ChEBI" id="CHEBI:18420"/>
    </cofactor>
    <text evidence="15">Binds 2 magnesium ions per subunit. They probably participate in the reaction catalyzed by the enzyme. May bind an additional third magnesium ion after substrate binding.</text>
</comment>
<dbReference type="GO" id="GO:0005654">
    <property type="term" value="C:nucleoplasm"/>
    <property type="evidence" value="ECO:0007669"/>
    <property type="project" value="UniProtKB-SubCell"/>
</dbReference>
<dbReference type="GO" id="GO:0000287">
    <property type="term" value="F:magnesium ion binding"/>
    <property type="evidence" value="ECO:0007669"/>
    <property type="project" value="UniProtKB-UniRule"/>
</dbReference>
<feature type="domain" description="F-box" evidence="18">
    <location>
        <begin position="545"/>
        <end position="594"/>
    </location>
</feature>
<dbReference type="InterPro" id="IPR029060">
    <property type="entry name" value="PIN-like_dom_sf"/>
</dbReference>
<dbReference type="GO" id="GO:0005739">
    <property type="term" value="C:mitochondrion"/>
    <property type="evidence" value="ECO:0007669"/>
    <property type="project" value="UniProtKB-SubCell"/>
</dbReference>
<dbReference type="Pfam" id="PF00867">
    <property type="entry name" value="XPG_I"/>
    <property type="match status" value="1"/>
</dbReference>
<dbReference type="Pfam" id="PF12937">
    <property type="entry name" value="F-box-like"/>
    <property type="match status" value="1"/>
</dbReference>
<sequence length="766" mass="87593">MGIQGLSKLIADNAPSSVKENEIKNYFGRKIAVDASMSIYQFLIAVRQEANMLTNADGETTSHLVGLFYRTIRMIDNGIKPVFVFDGKPPQMKSSELEKRQERRAEAQKNLEKAEEEGIAEDVNKFSRRLVKVTKQHNDECKELLKLMGVPYVEAPCEAEAQCAALVKDGKVYATATEDMDGLTFGSGVLLRHMTFSEARVLEELGLNHEEFIDLCILLGCDYCESIKGIGPKKAFEYIKSDKRIENIIEKVEKQGKYKIPEDWLYKEARELFKNPEVADSASVELKWTDPDEEGLIKFLCGDKGFSEDRVKNGVKKLMKGRHGSTQGRLDSFFTVLPKTNSNPVKRKSEENGNAKKKSKATRGRGSGYSTESRSLAKLKVLLETWPKPENQRNFKLWASCIINNIDHLLGPKIGSILRSSWSEILIETIVLEDLQPLEISDKWRPYHMLCYSCCGFYGPNFHQPLCVTCHAFLYPNDVNVDSSMVYQEKSDSEDSGNEEPSDFNETAVRRRQRPPRIFRRHKLDKLSECIIALVSPKRKEVCGEGVIENLPTEVLTLIFSYLDDFSLWSCSHVCKRWNTVVKVNNSDEKWRQYTQNRWQLFKPSYQVPCWWIIYSKLVLSAPCILCLHQMTEEVEFPPLIYSSWRTTRLRNELKSLHSDPPEGIEAAPLDEKCYHWQASIEGPANSPYEGGTFYLYLQIPAGYPMKPPVVRFITKIFHPNVSRHGDIGIDSIHDNWSLILTISKILISIQSLLTEFTVMFAWNQK</sequence>
<dbReference type="Gene3D" id="1.20.1280.50">
    <property type="match status" value="1"/>
</dbReference>
<dbReference type="Pfam" id="PF00179">
    <property type="entry name" value="UQ_con"/>
    <property type="match status" value="1"/>
</dbReference>
<keyword evidence="2 15" id="KW-0597">Phosphoprotein</keyword>
<keyword evidence="4 15" id="KW-0540">Nuclease</keyword>
<dbReference type="InterPro" id="IPR006085">
    <property type="entry name" value="XPG_DNA_repair_N"/>
</dbReference>
<dbReference type="FunFam" id="3.40.50.1010:FF:000003">
    <property type="entry name" value="Flap endonuclease 1"/>
    <property type="match status" value="1"/>
</dbReference>
<keyword evidence="10 15" id="KW-0460">Magnesium</keyword>
<dbReference type="Gene3D" id="3.40.50.1010">
    <property type="entry name" value="5'-nuclease"/>
    <property type="match status" value="1"/>
</dbReference>
<dbReference type="GO" id="GO:0017108">
    <property type="term" value="F:5'-flap endonuclease activity"/>
    <property type="evidence" value="ECO:0007669"/>
    <property type="project" value="UniProtKB-UniRule"/>
</dbReference>
<evidence type="ECO:0000313" key="20">
    <source>
        <dbReference type="Proteomes" id="UP001054945"/>
    </source>
</evidence>
<dbReference type="PANTHER" id="PTHR11081">
    <property type="entry name" value="FLAP ENDONUCLEASE FAMILY MEMBER"/>
    <property type="match status" value="1"/>
</dbReference>
<dbReference type="PANTHER" id="PTHR11081:SF9">
    <property type="entry name" value="FLAP ENDONUCLEASE 1"/>
    <property type="match status" value="1"/>
</dbReference>
<evidence type="ECO:0000256" key="16">
    <source>
        <dbReference type="SAM" id="MobiDB-lite"/>
    </source>
</evidence>
<dbReference type="GO" id="GO:0006284">
    <property type="term" value="P:base-excision repair"/>
    <property type="evidence" value="ECO:0007669"/>
    <property type="project" value="UniProtKB-UniRule"/>
</dbReference>
<dbReference type="InterPro" id="IPR036279">
    <property type="entry name" value="5-3_exonuclease_C_sf"/>
</dbReference>
<dbReference type="SMART" id="SM00279">
    <property type="entry name" value="HhH2"/>
    <property type="match status" value="1"/>
</dbReference>
<dbReference type="Proteomes" id="UP001054945">
    <property type="component" value="Unassembled WGS sequence"/>
</dbReference>
<evidence type="ECO:0000259" key="18">
    <source>
        <dbReference type="PROSITE" id="PS50181"/>
    </source>
</evidence>
<dbReference type="SUPFAM" id="SSF47807">
    <property type="entry name" value="5' to 3' exonuclease, C-terminal subdomain"/>
    <property type="match status" value="1"/>
</dbReference>
<dbReference type="Pfam" id="PF00752">
    <property type="entry name" value="XPG_N"/>
    <property type="match status" value="1"/>
</dbReference>
<dbReference type="SMART" id="SM00485">
    <property type="entry name" value="XPGN"/>
    <property type="match status" value="1"/>
</dbReference>
<evidence type="ECO:0000256" key="6">
    <source>
        <dbReference type="ARBA" id="ARBA00022759"/>
    </source>
</evidence>
<dbReference type="SUPFAM" id="SSF54495">
    <property type="entry name" value="UBC-like"/>
    <property type="match status" value="1"/>
</dbReference>
<dbReference type="AlphaFoldDB" id="A0AAV4S6L2"/>
<feature type="compositionally biased region" description="Acidic residues" evidence="16">
    <location>
        <begin position="492"/>
        <end position="503"/>
    </location>
</feature>
<dbReference type="InterPro" id="IPR036047">
    <property type="entry name" value="F-box-like_dom_sf"/>
</dbReference>
<keyword evidence="6 15" id="KW-0255">Endonuclease</keyword>
<comment type="function">
    <text evidence="15">Structure-specific nuclease with 5'-flap endonuclease and 5'-3' exonuclease activities involved in DNA replication and repair. During DNA replication, cleaves the 5'-overhanging flap structure that is generated by displacement synthesis when DNA polymerase encounters the 5'-end of a downstream Okazaki fragment. It enters the flap from the 5'-end and then tracks to cleave the flap base, leaving a nick for ligation. Also involved in the long patch base excision repair (LP-BER) pathway, by cleaving within the apurinic/apyrimidinic (AP) site-terminated flap. Acts as a genome stabilization factor that prevents flaps from equilibrating into structures that lead to duplications and deletions. Also possesses 5'-3' exonuclease activity on nicked or gapped double-stranded DNA, and exhibits RNase H activity. Also involved in replication and repair of rDNA and in repairing mitochondrial DNA.</text>
</comment>
<dbReference type="SMART" id="SM00212">
    <property type="entry name" value="UBCc"/>
    <property type="match status" value="1"/>
</dbReference>
<feature type="region of interest" description="Disordered" evidence="16">
    <location>
        <begin position="487"/>
        <end position="512"/>
    </location>
</feature>
<dbReference type="GO" id="GO:0005730">
    <property type="term" value="C:nucleolus"/>
    <property type="evidence" value="ECO:0007669"/>
    <property type="project" value="UniProtKB-SubCell"/>
</dbReference>
<evidence type="ECO:0000256" key="9">
    <source>
        <dbReference type="ARBA" id="ARBA00022839"/>
    </source>
</evidence>
<dbReference type="SMART" id="SM00256">
    <property type="entry name" value="FBOX"/>
    <property type="match status" value="1"/>
</dbReference>
<dbReference type="InterPro" id="IPR001810">
    <property type="entry name" value="F-box_dom"/>
</dbReference>
<dbReference type="SUPFAM" id="SSF88723">
    <property type="entry name" value="PIN domain-like"/>
    <property type="match status" value="1"/>
</dbReference>
<dbReference type="SMART" id="SM00484">
    <property type="entry name" value="XPGI"/>
    <property type="match status" value="1"/>
</dbReference>
<evidence type="ECO:0000256" key="7">
    <source>
        <dbReference type="ARBA" id="ARBA00022763"/>
    </source>
</evidence>
<evidence type="ECO:0000256" key="4">
    <source>
        <dbReference type="ARBA" id="ARBA00022722"/>
    </source>
</evidence>